<keyword evidence="1 12" id="KW-0723">Serine/threonine-protein kinase</keyword>
<evidence type="ECO:0000256" key="2">
    <source>
        <dbReference type="ARBA" id="ARBA00022679"/>
    </source>
</evidence>
<evidence type="ECO:0000256" key="10">
    <source>
        <dbReference type="ARBA" id="ARBA00051693"/>
    </source>
</evidence>
<evidence type="ECO:0000256" key="12">
    <source>
        <dbReference type="RuleBase" id="RU000304"/>
    </source>
</evidence>
<gene>
    <name evidence="14" type="ORF">H6P81_010583</name>
</gene>
<dbReference type="Pfam" id="PF00069">
    <property type="entry name" value="Pkinase"/>
    <property type="match status" value="1"/>
</dbReference>
<evidence type="ECO:0000256" key="5">
    <source>
        <dbReference type="ARBA" id="ARBA00022840"/>
    </source>
</evidence>
<comment type="caution">
    <text evidence="14">The sequence shown here is derived from an EMBL/GenBank/DDBJ whole genome shotgun (WGS) entry which is preliminary data.</text>
</comment>
<dbReference type="EMBL" id="JAINDJ010000004">
    <property type="protein sequence ID" value="KAG9450618.1"/>
    <property type="molecule type" value="Genomic_DNA"/>
</dbReference>
<feature type="binding site" evidence="11">
    <location>
        <position position="75"/>
    </location>
    <ligand>
        <name>ATP</name>
        <dbReference type="ChEBI" id="CHEBI:30616"/>
    </ligand>
</feature>
<dbReference type="Gene3D" id="3.30.200.20">
    <property type="entry name" value="Phosphorylase Kinase, domain 1"/>
    <property type="match status" value="1"/>
</dbReference>
<comment type="catalytic activity">
    <reaction evidence="8">
        <text>L-seryl-[protein] + ATP = O-phospho-L-seryl-[protein] + ADP + H(+)</text>
        <dbReference type="Rhea" id="RHEA:17989"/>
        <dbReference type="Rhea" id="RHEA-COMP:9863"/>
        <dbReference type="Rhea" id="RHEA-COMP:11604"/>
        <dbReference type="ChEBI" id="CHEBI:15378"/>
        <dbReference type="ChEBI" id="CHEBI:29999"/>
        <dbReference type="ChEBI" id="CHEBI:30616"/>
        <dbReference type="ChEBI" id="CHEBI:83421"/>
        <dbReference type="ChEBI" id="CHEBI:456216"/>
        <dbReference type="EC" id="2.7.12.2"/>
    </reaction>
</comment>
<dbReference type="SMART" id="SM00220">
    <property type="entry name" value="S_TKc"/>
    <property type="match status" value="1"/>
</dbReference>
<dbReference type="GO" id="GO:0005524">
    <property type="term" value="F:ATP binding"/>
    <property type="evidence" value="ECO:0007669"/>
    <property type="project" value="UniProtKB-UniRule"/>
</dbReference>
<dbReference type="InterPro" id="IPR017441">
    <property type="entry name" value="Protein_kinase_ATP_BS"/>
</dbReference>
<comment type="similarity">
    <text evidence="6">Belongs to the protein kinase superfamily. STE Ser/Thr protein kinase family. MAP kinase kinase subfamily.</text>
</comment>
<dbReference type="PROSITE" id="PS50011">
    <property type="entry name" value="PROTEIN_KINASE_DOM"/>
    <property type="match status" value="1"/>
</dbReference>
<dbReference type="AlphaFoldDB" id="A0AAV7ETL7"/>
<dbReference type="EC" id="2.7.12.2" evidence="7"/>
<dbReference type="PROSITE" id="PS00107">
    <property type="entry name" value="PROTEIN_KINASE_ATP"/>
    <property type="match status" value="1"/>
</dbReference>
<evidence type="ECO:0000313" key="15">
    <source>
        <dbReference type="Proteomes" id="UP000825729"/>
    </source>
</evidence>
<dbReference type="PROSITE" id="PS00108">
    <property type="entry name" value="PROTEIN_KINASE_ST"/>
    <property type="match status" value="1"/>
</dbReference>
<dbReference type="GO" id="GO:0004708">
    <property type="term" value="F:MAP kinase kinase activity"/>
    <property type="evidence" value="ECO:0007669"/>
    <property type="project" value="UniProtKB-EC"/>
</dbReference>
<keyword evidence="2" id="KW-0808">Transferase</keyword>
<evidence type="ECO:0000256" key="7">
    <source>
        <dbReference type="ARBA" id="ARBA00038999"/>
    </source>
</evidence>
<evidence type="ECO:0000256" key="8">
    <source>
        <dbReference type="ARBA" id="ARBA00049014"/>
    </source>
</evidence>
<evidence type="ECO:0000256" key="4">
    <source>
        <dbReference type="ARBA" id="ARBA00022777"/>
    </source>
</evidence>
<keyword evidence="4" id="KW-0418">Kinase</keyword>
<comment type="catalytic activity">
    <reaction evidence="10">
        <text>L-tyrosyl-[protein] + ATP = O-phospho-L-tyrosyl-[protein] + ADP + H(+)</text>
        <dbReference type="Rhea" id="RHEA:10596"/>
        <dbReference type="Rhea" id="RHEA-COMP:10136"/>
        <dbReference type="Rhea" id="RHEA-COMP:20101"/>
        <dbReference type="ChEBI" id="CHEBI:15378"/>
        <dbReference type="ChEBI" id="CHEBI:30616"/>
        <dbReference type="ChEBI" id="CHEBI:46858"/>
        <dbReference type="ChEBI" id="CHEBI:61978"/>
        <dbReference type="ChEBI" id="CHEBI:456216"/>
        <dbReference type="EC" id="2.7.12.2"/>
    </reaction>
</comment>
<dbReference type="PANTHER" id="PTHR48013:SF9">
    <property type="entry name" value="DUAL SPECIFICITY MITOGEN-ACTIVATED PROTEIN KINASE KINASE 5"/>
    <property type="match status" value="1"/>
</dbReference>
<evidence type="ECO:0000256" key="6">
    <source>
        <dbReference type="ARBA" id="ARBA00038035"/>
    </source>
</evidence>
<dbReference type="InterPro" id="IPR008271">
    <property type="entry name" value="Ser/Thr_kinase_AS"/>
</dbReference>
<dbReference type="PANTHER" id="PTHR48013">
    <property type="entry name" value="DUAL SPECIFICITY MITOGEN-ACTIVATED PROTEIN KINASE KINASE 5-RELATED"/>
    <property type="match status" value="1"/>
</dbReference>
<dbReference type="CDD" id="cd06623">
    <property type="entry name" value="PKc_MAPKK_plant_like"/>
    <property type="match status" value="1"/>
</dbReference>
<reference evidence="14 15" key="1">
    <citation type="submission" date="2021-07" db="EMBL/GenBank/DDBJ databases">
        <title>The Aristolochia fimbriata genome: insights into angiosperm evolution, floral development and chemical biosynthesis.</title>
        <authorList>
            <person name="Jiao Y."/>
        </authorList>
    </citation>
    <scope>NUCLEOTIDE SEQUENCE [LARGE SCALE GENOMIC DNA]</scope>
    <source>
        <strain evidence="14">IBCAS-2021</strain>
        <tissue evidence="14">Leaf</tissue>
    </source>
</reference>
<evidence type="ECO:0000256" key="9">
    <source>
        <dbReference type="ARBA" id="ARBA00049299"/>
    </source>
</evidence>
<dbReference type="SUPFAM" id="SSF56112">
    <property type="entry name" value="Protein kinase-like (PK-like)"/>
    <property type="match status" value="1"/>
</dbReference>
<dbReference type="GO" id="GO:0051707">
    <property type="term" value="P:response to other organism"/>
    <property type="evidence" value="ECO:0007669"/>
    <property type="project" value="UniProtKB-ARBA"/>
</dbReference>
<dbReference type="Gene3D" id="1.10.510.10">
    <property type="entry name" value="Transferase(Phosphotransferase) domain 1"/>
    <property type="match status" value="1"/>
</dbReference>
<feature type="domain" description="Protein kinase" evidence="13">
    <location>
        <begin position="46"/>
        <end position="326"/>
    </location>
</feature>
<keyword evidence="5 11" id="KW-0067">ATP-binding</keyword>
<organism evidence="14 15">
    <name type="scientific">Aristolochia fimbriata</name>
    <name type="common">White veined hardy Dutchman's pipe vine</name>
    <dbReference type="NCBI Taxonomy" id="158543"/>
    <lineage>
        <taxon>Eukaryota</taxon>
        <taxon>Viridiplantae</taxon>
        <taxon>Streptophyta</taxon>
        <taxon>Embryophyta</taxon>
        <taxon>Tracheophyta</taxon>
        <taxon>Spermatophyta</taxon>
        <taxon>Magnoliopsida</taxon>
        <taxon>Magnoliidae</taxon>
        <taxon>Piperales</taxon>
        <taxon>Aristolochiaceae</taxon>
        <taxon>Aristolochia</taxon>
    </lineage>
</organism>
<evidence type="ECO:0000256" key="3">
    <source>
        <dbReference type="ARBA" id="ARBA00022741"/>
    </source>
</evidence>
<name>A0AAV7ETL7_ARIFI</name>
<accession>A0AAV7ETL7</accession>
<dbReference type="InterPro" id="IPR001245">
    <property type="entry name" value="Ser-Thr/Tyr_kinase_cat_dom"/>
</dbReference>
<dbReference type="InterPro" id="IPR011009">
    <property type="entry name" value="Kinase-like_dom_sf"/>
</dbReference>
<evidence type="ECO:0000259" key="13">
    <source>
        <dbReference type="PROSITE" id="PS50011"/>
    </source>
</evidence>
<evidence type="ECO:0000256" key="11">
    <source>
        <dbReference type="PROSITE-ProRule" id="PRU10141"/>
    </source>
</evidence>
<keyword evidence="3 11" id="KW-0547">Nucleotide-binding</keyword>
<dbReference type="GO" id="GO:0004674">
    <property type="term" value="F:protein serine/threonine kinase activity"/>
    <property type="evidence" value="ECO:0007669"/>
    <property type="project" value="UniProtKB-KW"/>
</dbReference>
<evidence type="ECO:0000256" key="1">
    <source>
        <dbReference type="ARBA" id="ARBA00022527"/>
    </source>
</evidence>
<evidence type="ECO:0000313" key="14">
    <source>
        <dbReference type="EMBL" id="KAG9450618.1"/>
    </source>
</evidence>
<dbReference type="PRINTS" id="PR00109">
    <property type="entry name" value="TYRKINASE"/>
</dbReference>
<sequence>MAMRRKRNLTLNLPYHRPASTDLPLRPSLFPVAPSTREIITTTAYLKTLSTLGHGNGGTVYKVRHAQTSAVYALKIIQVPISTSSGDCEADHLLRSCIATEMDILTRVDSPYVVRCHGMFKKDSAGDDMAFVLEYMDVGSLASLLYPSKGEPTAFSEDMIASVAKQVLRGLAYLHGLGIVHRDIKPANLLVNSKMEVKIADFGVSEIVSRDAQGHMRRCSSYIGTHAYMSPERFDPGSHGGSYDGFAADVWSLGITLWELYLGSFPLVPSGKKPDWATLLGAICLDDMPGFLESASAEFQDFLSCCLHKDSSERATVADLLRHPFLTAERPAAPDQY</sequence>
<dbReference type="InterPro" id="IPR000719">
    <property type="entry name" value="Prot_kinase_dom"/>
</dbReference>
<dbReference type="Proteomes" id="UP000825729">
    <property type="component" value="Unassembled WGS sequence"/>
</dbReference>
<comment type="catalytic activity">
    <reaction evidence="9">
        <text>L-threonyl-[protein] + ATP = O-phospho-L-threonyl-[protein] + ADP + H(+)</text>
        <dbReference type="Rhea" id="RHEA:46608"/>
        <dbReference type="Rhea" id="RHEA-COMP:11060"/>
        <dbReference type="Rhea" id="RHEA-COMP:11605"/>
        <dbReference type="ChEBI" id="CHEBI:15378"/>
        <dbReference type="ChEBI" id="CHEBI:30013"/>
        <dbReference type="ChEBI" id="CHEBI:30616"/>
        <dbReference type="ChEBI" id="CHEBI:61977"/>
        <dbReference type="ChEBI" id="CHEBI:456216"/>
        <dbReference type="EC" id="2.7.12.2"/>
    </reaction>
</comment>
<protein>
    <recommendedName>
        <fullName evidence="7">mitogen-activated protein kinase kinase</fullName>
        <ecNumber evidence="7">2.7.12.2</ecNumber>
    </recommendedName>
</protein>
<keyword evidence="15" id="KW-1185">Reference proteome</keyword>
<proteinExistence type="inferred from homology"/>